<dbReference type="Proteomes" id="UP000799423">
    <property type="component" value="Unassembled WGS sequence"/>
</dbReference>
<evidence type="ECO:0000256" key="1">
    <source>
        <dbReference type="SAM" id="SignalP"/>
    </source>
</evidence>
<accession>A0A6A7BGE5</accession>
<evidence type="ECO:0000313" key="3">
    <source>
        <dbReference type="Proteomes" id="UP000799423"/>
    </source>
</evidence>
<feature type="chain" id="PRO_5025619295" evidence="1">
    <location>
        <begin position="19"/>
        <end position="127"/>
    </location>
</feature>
<dbReference type="AlphaFoldDB" id="A0A6A7BGE5"/>
<protein>
    <submittedName>
        <fullName evidence="2">Uncharacterized protein</fullName>
    </submittedName>
</protein>
<evidence type="ECO:0000313" key="2">
    <source>
        <dbReference type="EMBL" id="KAF2854474.1"/>
    </source>
</evidence>
<keyword evidence="3" id="KW-1185">Reference proteome</keyword>
<proteinExistence type="predicted"/>
<organism evidence="2 3">
    <name type="scientific">Plenodomus tracheiphilus IPT5</name>
    <dbReference type="NCBI Taxonomy" id="1408161"/>
    <lineage>
        <taxon>Eukaryota</taxon>
        <taxon>Fungi</taxon>
        <taxon>Dikarya</taxon>
        <taxon>Ascomycota</taxon>
        <taxon>Pezizomycotina</taxon>
        <taxon>Dothideomycetes</taxon>
        <taxon>Pleosporomycetidae</taxon>
        <taxon>Pleosporales</taxon>
        <taxon>Pleosporineae</taxon>
        <taxon>Leptosphaeriaceae</taxon>
        <taxon>Plenodomus</taxon>
    </lineage>
</organism>
<gene>
    <name evidence="2" type="ORF">T440DRAFT_475629</name>
</gene>
<reference evidence="2" key="1">
    <citation type="submission" date="2020-01" db="EMBL/GenBank/DDBJ databases">
        <authorList>
            <consortium name="DOE Joint Genome Institute"/>
            <person name="Haridas S."/>
            <person name="Albert R."/>
            <person name="Binder M."/>
            <person name="Bloem J."/>
            <person name="Labutti K."/>
            <person name="Salamov A."/>
            <person name="Andreopoulos B."/>
            <person name="Baker S.E."/>
            <person name="Barry K."/>
            <person name="Bills G."/>
            <person name="Bluhm B.H."/>
            <person name="Cannon C."/>
            <person name="Castanera R."/>
            <person name="Culley D.E."/>
            <person name="Daum C."/>
            <person name="Ezra D."/>
            <person name="Gonzalez J.B."/>
            <person name="Henrissat B."/>
            <person name="Kuo A."/>
            <person name="Liang C."/>
            <person name="Lipzen A."/>
            <person name="Lutzoni F."/>
            <person name="Magnuson J."/>
            <person name="Mondo S."/>
            <person name="Nolan M."/>
            <person name="Ohm R."/>
            <person name="Pangilinan J."/>
            <person name="Park H.-J."/>
            <person name="Ramirez L."/>
            <person name="Alfaro M."/>
            <person name="Sun H."/>
            <person name="Tritt A."/>
            <person name="Yoshinaga Y."/>
            <person name="Zwiers L.-H."/>
            <person name="Turgeon B.G."/>
            <person name="Goodwin S.B."/>
            <person name="Spatafora J.W."/>
            <person name="Crous P.W."/>
            <person name="Grigoriev I.V."/>
        </authorList>
    </citation>
    <scope>NUCLEOTIDE SEQUENCE</scope>
    <source>
        <strain evidence="2">IPT5</strain>
    </source>
</reference>
<sequence>MTFSVLSFGALIGAPAAGAVVTENRSSYVGAQIFAASCLAPELSSLPQQGNAIDEIPPVTSGSNCRRRGFTNQTWASTYSLTLLILASGNLHLALCDGFTLKIVVYRTSQAALMGQINAVTVTFACD</sequence>
<name>A0A6A7BGE5_9PLEO</name>
<dbReference type="EMBL" id="MU006292">
    <property type="protein sequence ID" value="KAF2854474.1"/>
    <property type="molecule type" value="Genomic_DNA"/>
</dbReference>
<keyword evidence="1" id="KW-0732">Signal</keyword>
<feature type="signal peptide" evidence="1">
    <location>
        <begin position="1"/>
        <end position="18"/>
    </location>
</feature>